<reference evidence="4 5" key="1">
    <citation type="submission" date="2016-08" db="EMBL/GenBank/DDBJ databases">
        <authorList>
            <person name="Seilhamer J.J."/>
        </authorList>
    </citation>
    <scope>NUCLEOTIDE SEQUENCE [LARGE SCALE GENOMIC DNA]</scope>
    <source>
        <strain evidence="4 5">NML150140-1</strain>
    </source>
</reference>
<feature type="transmembrane region" description="Helical" evidence="2">
    <location>
        <begin position="525"/>
        <end position="549"/>
    </location>
</feature>
<dbReference type="NCBIfam" id="TIGR01760">
    <property type="entry name" value="tape_meas_TP901"/>
    <property type="match status" value="1"/>
</dbReference>
<evidence type="ECO:0000259" key="3">
    <source>
        <dbReference type="Pfam" id="PF10145"/>
    </source>
</evidence>
<feature type="transmembrane region" description="Helical" evidence="2">
    <location>
        <begin position="359"/>
        <end position="380"/>
    </location>
</feature>
<name>A0A1E3U7M8_9FIRM</name>
<dbReference type="RefSeq" id="WP_069432315.1">
    <property type="nucleotide sequence ID" value="NZ_MEHA01000039.1"/>
</dbReference>
<feature type="transmembrane region" description="Helical" evidence="2">
    <location>
        <begin position="488"/>
        <end position="505"/>
    </location>
</feature>
<dbReference type="PANTHER" id="PTHR37813:SF1">
    <property type="entry name" value="FELS-2 PROPHAGE PROTEIN"/>
    <property type="match status" value="1"/>
</dbReference>
<comment type="caution">
    <text evidence="4">The sequence shown here is derived from an EMBL/GenBank/DDBJ whole genome shotgun (WGS) entry which is preliminary data.</text>
</comment>
<dbReference type="AlphaFoldDB" id="A0A1E3U7M8"/>
<evidence type="ECO:0000256" key="1">
    <source>
        <dbReference type="ARBA" id="ARBA00022612"/>
    </source>
</evidence>
<evidence type="ECO:0000313" key="4">
    <source>
        <dbReference type="EMBL" id="ODR42188.1"/>
    </source>
</evidence>
<keyword evidence="2" id="KW-1133">Transmembrane helix</keyword>
<keyword evidence="2" id="KW-0812">Transmembrane</keyword>
<keyword evidence="1" id="KW-1188">Viral release from host cell</keyword>
<dbReference type="PANTHER" id="PTHR37813">
    <property type="entry name" value="FELS-2 PROPHAGE PROTEIN"/>
    <property type="match status" value="1"/>
</dbReference>
<organism evidence="4 5">
    <name type="scientific">Eisenbergiella tayi</name>
    <dbReference type="NCBI Taxonomy" id="1432052"/>
    <lineage>
        <taxon>Bacteria</taxon>
        <taxon>Bacillati</taxon>
        <taxon>Bacillota</taxon>
        <taxon>Clostridia</taxon>
        <taxon>Lachnospirales</taxon>
        <taxon>Lachnospiraceae</taxon>
        <taxon>Eisenbergiella</taxon>
    </lineage>
</organism>
<dbReference type="InterPro" id="IPR010090">
    <property type="entry name" value="Phage_tape_meas"/>
</dbReference>
<dbReference type="Pfam" id="PF10145">
    <property type="entry name" value="PhageMin_Tail"/>
    <property type="match status" value="1"/>
</dbReference>
<accession>A0A1E3U7M8</accession>
<keyword evidence="2" id="KW-0472">Membrane</keyword>
<proteinExistence type="predicted"/>
<evidence type="ECO:0000256" key="2">
    <source>
        <dbReference type="SAM" id="Phobius"/>
    </source>
</evidence>
<protein>
    <submittedName>
        <fullName evidence="4">Phage tail tape measure protein</fullName>
    </submittedName>
</protein>
<sequence>MTNASKTAVKIAKDIERAGQGITNIGKGLTTSVTTPILGVGVAAGKMALDFENGIAKVTTIADTTVKSVQQIKDETLSLSNSTGIAATEISEAQYQAISAGAKTAESLKVVETAAQAAKAGFTDTATAIDGLTTVYNSYQGAVDYSAIADQMMMTQNYGKTTFGELASSMGQVTPVANALNVSSQELFSSIAILTKNGINTSQAVTGMKAAYSNILKPTADAQKEAKRLGLEFNAAHLKSVGWAQFMAEINEKTNGNTESMAKLFGSVEALNSMTVLAGAGFSDFNTALGLMNESAGLTKQSYEKMLTPAERWNISLNKIKNAGIKVGEKLIPAFEKITGIVDSVAERFNGLSDAQLNMVIKIAGIAAAVGPAIMMFGKLVTTVGTGLRVFNTIAKSIKIAGGAISLLTSPVGLVIVGILALIAAIALVIKNFDKIKAAAKQFASNFTKEFSAVRKIILQIKSAFGSVAPHFQSVVAKIGPMIASIKSFLQPILTFIGSVFVARFKFGFKNVISFVSAFVGQFKTILHGITTVLDGIVTFITGVFSGNWRQAWEGIKKIFSGSFDAITGIAKGVINGVAAVVNNVINTINGMGFKIPDWVPVIGGNAFSLNIPTIPMLARGTESWGGGLAQIHERGGEIVDLPRGSRVYPHDQSLRMARREGAASGNITISKLADEIIIREEADINKMAEALVQKLSKARVNMGGNRY</sequence>
<gene>
    <name evidence="4" type="ORF">BEI59_32130</name>
</gene>
<dbReference type="Proteomes" id="UP000094271">
    <property type="component" value="Unassembled WGS sequence"/>
</dbReference>
<evidence type="ECO:0000313" key="5">
    <source>
        <dbReference type="Proteomes" id="UP000094271"/>
    </source>
</evidence>
<feature type="domain" description="Phage tail tape measure protein" evidence="3">
    <location>
        <begin position="74"/>
        <end position="266"/>
    </location>
</feature>
<dbReference type="EMBL" id="MEHA01000039">
    <property type="protein sequence ID" value="ODR42188.1"/>
    <property type="molecule type" value="Genomic_DNA"/>
</dbReference>
<feature type="transmembrane region" description="Helical" evidence="2">
    <location>
        <begin position="400"/>
        <end position="430"/>
    </location>
</feature>
<dbReference type="OrthoDB" id="9780715at2"/>